<dbReference type="PROSITE" id="PS51375">
    <property type="entry name" value="PPR"/>
    <property type="match status" value="7"/>
</dbReference>
<dbReference type="Pfam" id="PF13041">
    <property type="entry name" value="PPR_2"/>
    <property type="match status" value="2"/>
</dbReference>
<dbReference type="Gene3D" id="1.25.40.10">
    <property type="entry name" value="Tetratricopeptide repeat domain"/>
    <property type="match status" value="5"/>
</dbReference>
<evidence type="ECO:0000256" key="4">
    <source>
        <dbReference type="ARBA" id="ARBA00022692"/>
    </source>
</evidence>
<evidence type="ECO:0000313" key="10">
    <source>
        <dbReference type="EMBL" id="KAK4352683.1"/>
    </source>
</evidence>
<evidence type="ECO:0000256" key="7">
    <source>
        <dbReference type="ARBA" id="ARBA00023136"/>
    </source>
</evidence>
<comment type="similarity">
    <text evidence="3">Belongs to the PPR family. P subfamily.</text>
</comment>
<dbReference type="Pfam" id="PF05255">
    <property type="entry name" value="UPF0220"/>
    <property type="match status" value="1"/>
</dbReference>
<evidence type="ECO:0000256" key="5">
    <source>
        <dbReference type="ARBA" id="ARBA00022737"/>
    </source>
</evidence>
<feature type="repeat" description="PPR" evidence="8">
    <location>
        <begin position="355"/>
        <end position="389"/>
    </location>
</feature>
<dbReference type="GO" id="GO:0016020">
    <property type="term" value="C:membrane"/>
    <property type="evidence" value="ECO:0007669"/>
    <property type="project" value="UniProtKB-SubCell"/>
</dbReference>
<dbReference type="GO" id="GO:0003729">
    <property type="term" value="F:mRNA binding"/>
    <property type="evidence" value="ECO:0007669"/>
    <property type="project" value="TreeGrafter"/>
</dbReference>
<sequence length="799" mass="89989">MDISELWAIFGPGVAGAVFGAGWWFWVDAVVCSSVTISFLHYLPGIFASLAALMFNCVRKEDIDYSPYDEGEWSYTVQGDNIEIKHDERIQEILSNRATEADTKMVEVTVDHQVEAAREEEQLCVFFFLEESEIQLESLLCSVYKNNLAQQLLLVRLKLWLFIAYVVSFVSLAASVGLLIQDALGKSGPSAWAGVAGVLQCVFVLISISSILEQQRNNPELGFRFFIWAAKRGRFCSWVSQNLIVDMLVNDNGFDLYWNALDKLKVDKAEKAVEAFGRMKEFDCKPNLFTYNMVLHITAKRADDAHRLLSVMKSRGCMLDFIAYNALLNGFCKLGRINEAQALLRSFENEGYLVDIKGYTCLIDGFVRTKRIDEAQSVFRSLFENNVVPDVVLYTTMIRGLSGAGRVKEALSLLRDMTGRGVQPDTQCYNTLIKGFCDMGLLDQARNGLMVEARHIFNEMEKLGCFPSVVTFNTLIDGLCKAGELEEARLMFYKMEIGKNPSLFLRLSQGADRVLDSASLQKIVEKLCESGKILKAYKLLMQLADFGVTPNIVTYNILINGLCKSGKMNGAFKLFEELQVKGHSPDSITYGTLIDGLQRVDKEEEAFKLLDQMSKNGCMPSAEFLRNQAVRDGEVLGLMEEHLEKGDLEKVVRGLLEMDLKLEDFDSSPYNIWLIGMCQGCKPGEALKISSLLEEFHVMISAPSCVMLIHSLCEEGNLDQAVEEKVFLYTVERGVRLMPQICNRLLQSLLCSQDKAHHAVDLLERTRSVGYNLNDYLYSGTKSLFQRWNRRETENLSPG</sequence>
<dbReference type="InterPro" id="IPR011990">
    <property type="entry name" value="TPR-like_helical_dom_sf"/>
</dbReference>
<feature type="repeat" description="PPR" evidence="8">
    <location>
        <begin position="551"/>
        <end position="585"/>
    </location>
</feature>
<keyword evidence="5" id="KW-0677">Repeat</keyword>
<evidence type="ECO:0000256" key="2">
    <source>
        <dbReference type="ARBA" id="ARBA00005335"/>
    </source>
</evidence>
<feature type="repeat" description="PPR" evidence="8">
    <location>
        <begin position="390"/>
        <end position="424"/>
    </location>
</feature>
<feature type="repeat" description="PPR" evidence="8">
    <location>
        <begin position="320"/>
        <end position="354"/>
    </location>
</feature>
<organism evidence="10 11">
    <name type="scientific">Anisodus tanguticus</name>
    <dbReference type="NCBI Taxonomy" id="243964"/>
    <lineage>
        <taxon>Eukaryota</taxon>
        <taxon>Viridiplantae</taxon>
        <taxon>Streptophyta</taxon>
        <taxon>Embryophyta</taxon>
        <taxon>Tracheophyta</taxon>
        <taxon>Spermatophyta</taxon>
        <taxon>Magnoliopsida</taxon>
        <taxon>eudicotyledons</taxon>
        <taxon>Gunneridae</taxon>
        <taxon>Pentapetalae</taxon>
        <taxon>asterids</taxon>
        <taxon>lamiids</taxon>
        <taxon>Solanales</taxon>
        <taxon>Solanaceae</taxon>
        <taxon>Solanoideae</taxon>
        <taxon>Hyoscyameae</taxon>
        <taxon>Anisodus</taxon>
    </lineage>
</organism>
<dbReference type="Pfam" id="PF13812">
    <property type="entry name" value="PPR_3"/>
    <property type="match status" value="1"/>
</dbReference>
<protein>
    <recommendedName>
        <fullName evidence="12">Pentatricopeptide repeat-containing protein</fullName>
    </recommendedName>
</protein>
<evidence type="ECO:0000256" key="8">
    <source>
        <dbReference type="PROSITE-ProRule" id="PRU00708"/>
    </source>
</evidence>
<dbReference type="NCBIfam" id="TIGR00756">
    <property type="entry name" value="PPR"/>
    <property type="match status" value="7"/>
</dbReference>
<keyword evidence="7 9" id="KW-0472">Membrane</keyword>
<dbReference type="InterPro" id="IPR002885">
    <property type="entry name" value="PPR_rpt"/>
</dbReference>
<evidence type="ECO:0000256" key="3">
    <source>
        <dbReference type="ARBA" id="ARBA00007626"/>
    </source>
</evidence>
<dbReference type="PANTHER" id="PTHR47933:SF11">
    <property type="entry name" value="PENTATRICOPEPTIDE REPEAT-CONTAINING PROTEIN 2"/>
    <property type="match status" value="1"/>
</dbReference>
<feature type="repeat" description="PPR" evidence="8">
    <location>
        <begin position="468"/>
        <end position="502"/>
    </location>
</feature>
<comment type="caution">
    <text evidence="10">The sequence shown here is derived from an EMBL/GenBank/DDBJ whole genome shotgun (WGS) entry which is preliminary data.</text>
</comment>
<dbReference type="PANTHER" id="PTHR47933">
    <property type="entry name" value="PENTATRICOPEPTIDE REPEAT-CONTAINING PROTEIN 1, MITOCHONDRIAL"/>
    <property type="match status" value="1"/>
</dbReference>
<evidence type="ECO:0000256" key="6">
    <source>
        <dbReference type="ARBA" id="ARBA00022989"/>
    </source>
</evidence>
<proteinExistence type="inferred from homology"/>
<feature type="repeat" description="PPR" evidence="8">
    <location>
        <begin position="586"/>
        <end position="620"/>
    </location>
</feature>
<evidence type="ECO:0000256" key="1">
    <source>
        <dbReference type="ARBA" id="ARBA00004141"/>
    </source>
</evidence>
<keyword evidence="4 9" id="KW-0812">Transmembrane</keyword>
<reference evidence="10" key="1">
    <citation type="submission" date="2023-12" db="EMBL/GenBank/DDBJ databases">
        <title>Genome assembly of Anisodus tanguticus.</title>
        <authorList>
            <person name="Wang Y.-J."/>
        </authorList>
    </citation>
    <scope>NUCLEOTIDE SEQUENCE</scope>
    <source>
        <strain evidence="10">KB-2021</strain>
        <tissue evidence="10">Leaf</tissue>
    </source>
</reference>
<comment type="subcellular location">
    <subcellularLocation>
        <location evidence="1">Membrane</location>
        <topology evidence="1">Multi-pass membrane protein</topology>
    </subcellularLocation>
</comment>
<name>A0AAE1RKS2_9SOLA</name>
<accession>A0AAE1RKS2</accession>
<evidence type="ECO:0000313" key="11">
    <source>
        <dbReference type="Proteomes" id="UP001291623"/>
    </source>
</evidence>
<feature type="repeat" description="PPR" evidence="8">
    <location>
        <begin position="516"/>
        <end position="550"/>
    </location>
</feature>
<gene>
    <name evidence="10" type="ORF">RND71_028201</name>
</gene>
<keyword evidence="6 9" id="KW-1133">Transmembrane helix</keyword>
<dbReference type="Pfam" id="PF12854">
    <property type="entry name" value="PPR_1"/>
    <property type="match status" value="2"/>
</dbReference>
<feature type="transmembrane region" description="Helical" evidence="9">
    <location>
        <begin position="159"/>
        <end position="180"/>
    </location>
</feature>
<dbReference type="InterPro" id="IPR007919">
    <property type="entry name" value="UPF0220"/>
</dbReference>
<feature type="transmembrane region" description="Helical" evidence="9">
    <location>
        <begin position="7"/>
        <end position="27"/>
    </location>
</feature>
<evidence type="ECO:0000256" key="9">
    <source>
        <dbReference type="SAM" id="Phobius"/>
    </source>
</evidence>
<dbReference type="Pfam" id="PF01535">
    <property type="entry name" value="PPR"/>
    <property type="match status" value="1"/>
</dbReference>
<feature type="transmembrane region" description="Helical" evidence="9">
    <location>
        <begin position="39"/>
        <end position="58"/>
    </location>
</feature>
<dbReference type="AlphaFoldDB" id="A0AAE1RKS2"/>
<evidence type="ECO:0008006" key="12">
    <source>
        <dbReference type="Google" id="ProtNLM"/>
    </source>
</evidence>
<dbReference type="Proteomes" id="UP001291623">
    <property type="component" value="Unassembled WGS sequence"/>
</dbReference>
<dbReference type="EMBL" id="JAVYJV010000015">
    <property type="protein sequence ID" value="KAK4352683.1"/>
    <property type="molecule type" value="Genomic_DNA"/>
</dbReference>
<keyword evidence="11" id="KW-1185">Reference proteome</keyword>
<dbReference type="InterPro" id="IPR051240">
    <property type="entry name" value="Mito_RNA-Proc/Resp"/>
</dbReference>
<comment type="similarity">
    <text evidence="2">Belongs to the UPF0220 family.</text>
</comment>